<dbReference type="Gene3D" id="1.20.1430.10">
    <property type="entry name" value="Families 57/38 glycoside transferase, middle domain"/>
    <property type="match status" value="1"/>
</dbReference>
<name>A0ABQ6QUV5_9BACT</name>
<gene>
    <name evidence="6" type="ORF">ASNO1_40410</name>
</gene>
<dbReference type="InterPro" id="IPR011330">
    <property type="entry name" value="Glyco_hydro/deAcase_b/a-brl"/>
</dbReference>
<evidence type="ECO:0000256" key="3">
    <source>
        <dbReference type="RuleBase" id="RU361196"/>
    </source>
</evidence>
<evidence type="ECO:0000259" key="5">
    <source>
        <dbReference type="Pfam" id="PF09210"/>
    </source>
</evidence>
<keyword evidence="2 3" id="KW-0119">Carbohydrate metabolism</keyword>
<dbReference type="Pfam" id="PF03065">
    <property type="entry name" value="Glyco_hydro_57"/>
    <property type="match status" value="1"/>
</dbReference>
<dbReference type="InterPro" id="IPR037090">
    <property type="entry name" value="57_glycoside_trans_central"/>
</dbReference>
<dbReference type="GO" id="GO:0016787">
    <property type="term" value="F:hydrolase activity"/>
    <property type="evidence" value="ECO:0007669"/>
    <property type="project" value="UniProtKB-KW"/>
</dbReference>
<dbReference type="PANTHER" id="PTHR41695">
    <property type="entry name" value="1,4-ALPHA-GLUCAN BRANCHING ENZYME RV3031-RELATED"/>
    <property type="match status" value="1"/>
</dbReference>
<dbReference type="Gene3D" id="3.20.110.10">
    <property type="entry name" value="Glycoside hydrolase 38, N terminal domain"/>
    <property type="match status" value="1"/>
</dbReference>
<dbReference type="InterPro" id="IPR040042">
    <property type="entry name" value="Branching_enz_MT3115-like"/>
</dbReference>
<keyword evidence="7" id="KW-1185">Reference proteome</keyword>
<dbReference type="Proteomes" id="UP001342631">
    <property type="component" value="Unassembled WGS sequence"/>
</dbReference>
<dbReference type="SUPFAM" id="SSF88688">
    <property type="entry name" value="Families 57/38 glycoside transferase middle domain"/>
    <property type="match status" value="1"/>
</dbReference>
<organism evidence="6 7">
    <name type="scientific">Corallococcus caeni</name>
    <dbReference type="NCBI Taxonomy" id="3082388"/>
    <lineage>
        <taxon>Bacteria</taxon>
        <taxon>Pseudomonadati</taxon>
        <taxon>Myxococcota</taxon>
        <taxon>Myxococcia</taxon>
        <taxon>Myxococcales</taxon>
        <taxon>Cystobacterineae</taxon>
        <taxon>Myxococcaceae</taxon>
        <taxon>Corallococcus</taxon>
    </lineage>
</organism>
<proteinExistence type="inferred from homology"/>
<dbReference type="EMBL" id="BTTX01000004">
    <property type="protein sequence ID" value="GMU07788.1"/>
    <property type="molecule type" value="Genomic_DNA"/>
</dbReference>
<dbReference type="InterPro" id="IPR015293">
    <property type="entry name" value="BE_C"/>
</dbReference>
<dbReference type="PANTHER" id="PTHR41695:SF1">
    <property type="entry name" value="1,4-ALPHA-GLUCAN BRANCHING ENZYME TK1436"/>
    <property type="match status" value="1"/>
</dbReference>
<evidence type="ECO:0000256" key="2">
    <source>
        <dbReference type="ARBA" id="ARBA00023277"/>
    </source>
</evidence>
<sequence length="539" mass="62576">MNPHGLSDRPMSLGSLALVLHAHLPFVRHPEYEDFLEEDWLYEAISETYLPLLRVFDTLVEDRVPFRVTMTLSPTLVSMLNDDLLRERYARRLDLLCELGAREVHRTRDDATFHPLAVFHRDHFESLRLAYHNHYRRDLVAAFRRLQDSGHLDILTCNATHGFLPLMQQTPEAVRAQVTVAANHYRQNFGRDPAGIWLAECGYYPGLERVLSAERIRYFFVDTHALTDATPRPLHGPYAPIFTEPGVAAFARDPESSQQVWSTEHGYPGDPVYREFYRDIGWDLDLDYIRPFIQPTGDRKNTGFKYFRITGKTNDKQPYDPAAARERAWVHAGNFLFNRERQFEYLASRMGGRKPVVVAPYDAELFGHWWFEGPHFIDALIRQAARNPSRFQLISPLDDLREHPENQVATPPMSSWGAGGYANMWLDGTNDWIYRHLNHAARQMVELARDFPDASSLKRRALNQAARELLLAQSSDWAFIMKTGTMVDYAVRRTKEHLQRFLRLHDQVRAGTVDESWLSHVEARDNLFPELDYRVYRPG</sequence>
<evidence type="ECO:0000256" key="1">
    <source>
        <dbReference type="ARBA" id="ARBA00006821"/>
    </source>
</evidence>
<dbReference type="InterPro" id="IPR028995">
    <property type="entry name" value="Glyco_hydro_57/38_cen_sf"/>
</dbReference>
<reference evidence="6 7" key="1">
    <citation type="journal article" date="2024" name="Arch. Microbiol.">
        <title>Corallococcus caeni sp. nov., a novel myxobacterium isolated from activated sludge.</title>
        <authorList>
            <person name="Tomita S."/>
            <person name="Nakai R."/>
            <person name="Kuroda K."/>
            <person name="Kurashita H."/>
            <person name="Hatamoto M."/>
            <person name="Yamaguchi T."/>
            <person name="Narihiro T."/>
        </authorList>
    </citation>
    <scope>NUCLEOTIDE SEQUENCE [LARGE SCALE GENOMIC DNA]</scope>
    <source>
        <strain evidence="6 7">NO1</strain>
    </source>
</reference>
<feature type="domain" description="1,4-alpha-glucan branching enzyme C-terminal" evidence="5">
    <location>
        <begin position="436"/>
        <end position="536"/>
    </location>
</feature>
<evidence type="ECO:0000259" key="4">
    <source>
        <dbReference type="Pfam" id="PF03065"/>
    </source>
</evidence>
<dbReference type="CDD" id="cd10792">
    <property type="entry name" value="GH57N_AmyC_like"/>
    <property type="match status" value="1"/>
</dbReference>
<dbReference type="InterPro" id="IPR027291">
    <property type="entry name" value="Glyco_hydro_38_N_sf"/>
</dbReference>
<protein>
    <submittedName>
        <fullName evidence="6">Glycoside hydrolase family 57 protein</fullName>
    </submittedName>
</protein>
<dbReference type="Pfam" id="PF09210">
    <property type="entry name" value="BE_C"/>
    <property type="match status" value="1"/>
</dbReference>
<evidence type="ECO:0000313" key="6">
    <source>
        <dbReference type="EMBL" id="GMU07788.1"/>
    </source>
</evidence>
<dbReference type="InterPro" id="IPR004300">
    <property type="entry name" value="Glyco_hydro_57_N"/>
</dbReference>
<accession>A0ABQ6QUV5</accession>
<keyword evidence="6" id="KW-0378">Hydrolase</keyword>
<comment type="caution">
    <text evidence="6">The sequence shown here is derived from an EMBL/GenBank/DDBJ whole genome shotgun (WGS) entry which is preliminary data.</text>
</comment>
<comment type="similarity">
    <text evidence="1 3">Belongs to the glycosyl hydrolase 57 family.</text>
</comment>
<dbReference type="SUPFAM" id="SSF88713">
    <property type="entry name" value="Glycoside hydrolase/deacetylase"/>
    <property type="match status" value="1"/>
</dbReference>
<evidence type="ECO:0000313" key="7">
    <source>
        <dbReference type="Proteomes" id="UP001342631"/>
    </source>
</evidence>
<feature type="domain" description="Glycoside hydrolase family 57 N-terminal" evidence="4">
    <location>
        <begin position="17"/>
        <end position="408"/>
    </location>
</feature>